<reference evidence="3 4" key="1">
    <citation type="submission" date="2018-01" db="EMBL/GenBank/DDBJ databases">
        <title>Draft genome sequence of Sphaerisporangium sp. 7K107.</title>
        <authorList>
            <person name="Sahin N."/>
            <person name="Saygin H."/>
            <person name="Ay H."/>
        </authorList>
    </citation>
    <scope>NUCLEOTIDE SEQUENCE [LARGE SCALE GENOMIC DNA]</scope>
    <source>
        <strain evidence="3 4">7K107</strain>
    </source>
</reference>
<dbReference type="SMART" id="SM00903">
    <property type="entry name" value="Flavin_Reduct"/>
    <property type="match status" value="1"/>
</dbReference>
<dbReference type="Gene3D" id="2.30.110.10">
    <property type="entry name" value="Electron Transport, Fmn-binding Protein, Chain A"/>
    <property type="match status" value="1"/>
</dbReference>
<keyword evidence="4" id="KW-1185">Reference proteome</keyword>
<dbReference type="InterPro" id="IPR002563">
    <property type="entry name" value="Flavin_Rdtase-like_dom"/>
</dbReference>
<evidence type="ECO:0000313" key="4">
    <source>
        <dbReference type="Proteomes" id="UP000248544"/>
    </source>
</evidence>
<keyword evidence="1" id="KW-0560">Oxidoreductase</keyword>
<dbReference type="InterPro" id="IPR050268">
    <property type="entry name" value="NADH-dep_flavin_reductase"/>
</dbReference>
<evidence type="ECO:0000256" key="1">
    <source>
        <dbReference type="ARBA" id="ARBA00023002"/>
    </source>
</evidence>
<dbReference type="Proteomes" id="UP000248544">
    <property type="component" value="Unassembled WGS sequence"/>
</dbReference>
<dbReference type="PANTHER" id="PTHR30466">
    <property type="entry name" value="FLAVIN REDUCTASE"/>
    <property type="match status" value="1"/>
</dbReference>
<proteinExistence type="predicted"/>
<gene>
    <name evidence="3" type="ORF">C1I98_32985</name>
</gene>
<dbReference type="Pfam" id="PF01613">
    <property type="entry name" value="Flavin_Reduct"/>
    <property type="match status" value="1"/>
</dbReference>
<dbReference type="PANTHER" id="PTHR30466:SF1">
    <property type="entry name" value="FMN REDUCTASE (NADH) RUTF"/>
    <property type="match status" value="1"/>
</dbReference>
<dbReference type="GO" id="GO:0042602">
    <property type="term" value="F:riboflavin reductase (NADPH) activity"/>
    <property type="evidence" value="ECO:0007669"/>
    <property type="project" value="TreeGrafter"/>
</dbReference>
<dbReference type="InterPro" id="IPR012349">
    <property type="entry name" value="Split_barrel_FMN-bd"/>
</dbReference>
<sequence length="169" mass="18025">MTIDVEEFTSAMSRVPGPVTVATTIDRSGRRWGFTASSFISLSLYPPLVLICLDKQASTHAAFASARHFLINILAQEQSGVAVRFATSGIDRFAAGDTEPAELGLPGISEAAARVACSMHQLLDGGDHSILVGLVEEAHVSDQAPLVYCDRVFGRHTELNAPEAMAEAR</sequence>
<dbReference type="AlphaFoldDB" id="A0A2W2EVS2"/>
<name>A0A2W2EVS2_9ACTN</name>
<dbReference type="EMBL" id="POUA01000403">
    <property type="protein sequence ID" value="PZG28222.1"/>
    <property type="molecule type" value="Genomic_DNA"/>
</dbReference>
<accession>A0A2W2EVS2</accession>
<dbReference type="GO" id="GO:0010181">
    <property type="term" value="F:FMN binding"/>
    <property type="evidence" value="ECO:0007669"/>
    <property type="project" value="InterPro"/>
</dbReference>
<dbReference type="RefSeq" id="WP_111171266.1">
    <property type="nucleotide sequence ID" value="NZ_POUA01000403.1"/>
</dbReference>
<evidence type="ECO:0000313" key="3">
    <source>
        <dbReference type="EMBL" id="PZG28222.1"/>
    </source>
</evidence>
<dbReference type="SUPFAM" id="SSF50475">
    <property type="entry name" value="FMN-binding split barrel"/>
    <property type="match status" value="1"/>
</dbReference>
<feature type="domain" description="Flavin reductase like" evidence="2">
    <location>
        <begin position="12"/>
        <end position="155"/>
    </location>
</feature>
<comment type="caution">
    <text evidence="3">The sequence shown here is derived from an EMBL/GenBank/DDBJ whole genome shotgun (WGS) entry which is preliminary data.</text>
</comment>
<dbReference type="GO" id="GO:0006208">
    <property type="term" value="P:pyrimidine nucleobase catabolic process"/>
    <property type="evidence" value="ECO:0007669"/>
    <property type="project" value="TreeGrafter"/>
</dbReference>
<organism evidence="3 4">
    <name type="scientific">Spongiactinospora gelatinilytica</name>
    <dbReference type="NCBI Taxonomy" id="2666298"/>
    <lineage>
        <taxon>Bacteria</taxon>
        <taxon>Bacillati</taxon>
        <taxon>Actinomycetota</taxon>
        <taxon>Actinomycetes</taxon>
        <taxon>Streptosporangiales</taxon>
        <taxon>Streptosporangiaceae</taxon>
        <taxon>Spongiactinospora</taxon>
    </lineage>
</organism>
<protein>
    <submittedName>
        <fullName evidence="3">Flavin reductase</fullName>
    </submittedName>
</protein>
<evidence type="ECO:0000259" key="2">
    <source>
        <dbReference type="SMART" id="SM00903"/>
    </source>
</evidence>